<dbReference type="Proteomes" id="UP000306229">
    <property type="component" value="Chromosome"/>
</dbReference>
<dbReference type="InterPro" id="IPR036390">
    <property type="entry name" value="WH_DNA-bd_sf"/>
</dbReference>
<organism evidence="8 9">
    <name type="scientific">Aureibaculum algae</name>
    <dbReference type="NCBI Taxonomy" id="2584122"/>
    <lineage>
        <taxon>Bacteria</taxon>
        <taxon>Pseudomonadati</taxon>
        <taxon>Bacteroidota</taxon>
        <taxon>Flavobacteriia</taxon>
        <taxon>Flavobacteriales</taxon>
        <taxon>Flavobacteriaceae</taxon>
        <taxon>Aureibaculum</taxon>
    </lineage>
</organism>
<dbReference type="Gene3D" id="1.10.60.10">
    <property type="entry name" value="Iron dependent repressor, metal binding and dimerisation domain"/>
    <property type="match status" value="1"/>
</dbReference>
<dbReference type="RefSeq" id="WP_138948046.1">
    <property type="nucleotide sequence ID" value="NZ_CP040749.1"/>
</dbReference>
<dbReference type="OrthoDB" id="9791355at2"/>
<dbReference type="AlphaFoldDB" id="A0A5B7TKI0"/>
<evidence type="ECO:0000313" key="8">
    <source>
        <dbReference type="EMBL" id="QCX37089.1"/>
    </source>
</evidence>
<dbReference type="InterPro" id="IPR022689">
    <property type="entry name" value="Iron_dep_repressor"/>
</dbReference>
<dbReference type="Gene3D" id="1.10.10.10">
    <property type="entry name" value="Winged helix-like DNA-binding domain superfamily/Winged helix DNA-binding domain"/>
    <property type="match status" value="1"/>
</dbReference>
<evidence type="ECO:0000256" key="3">
    <source>
        <dbReference type="ARBA" id="ARBA00023015"/>
    </source>
</evidence>
<dbReference type="InterPro" id="IPR036388">
    <property type="entry name" value="WH-like_DNA-bd_sf"/>
</dbReference>
<reference evidence="8 9" key="1">
    <citation type="submission" date="2019-05" db="EMBL/GenBank/DDBJ databases">
        <title>Algicella ahnfeltiae gen. nov., sp. nov., a novel marine bacterium of the family Flavobacteriaceae isolated from a red alga.</title>
        <authorList>
            <person name="Nedashkovskaya O.I."/>
            <person name="Kukhlevskiy A.D."/>
            <person name="Kim S.-G."/>
            <person name="Zhukova N.V."/>
            <person name="Mikhailov V.V."/>
        </authorList>
    </citation>
    <scope>NUCLEOTIDE SEQUENCE [LARGE SCALE GENOMIC DNA]</scope>
    <source>
        <strain evidence="8 9">10Alg115</strain>
    </source>
</reference>
<dbReference type="GO" id="GO:0046983">
    <property type="term" value="F:protein dimerization activity"/>
    <property type="evidence" value="ECO:0007669"/>
    <property type="project" value="InterPro"/>
</dbReference>
<dbReference type="InterPro" id="IPR001367">
    <property type="entry name" value="Fe_dep_repressor"/>
</dbReference>
<gene>
    <name evidence="8" type="ORF">FF125_01035</name>
</gene>
<dbReference type="Gene3D" id="2.30.30.90">
    <property type="match status" value="1"/>
</dbReference>
<dbReference type="GO" id="GO:0003700">
    <property type="term" value="F:DNA-binding transcription factor activity"/>
    <property type="evidence" value="ECO:0007669"/>
    <property type="project" value="InterPro"/>
</dbReference>
<comment type="similarity">
    <text evidence="1">Belongs to the DtxR/MntR family.</text>
</comment>
<keyword evidence="5" id="KW-0804">Transcription</keyword>
<evidence type="ECO:0000256" key="6">
    <source>
        <dbReference type="ARBA" id="ARBA00025185"/>
    </source>
</evidence>
<name>A0A5B7TKI0_9FLAO</name>
<protein>
    <recommendedName>
        <fullName evidence="2">Transcriptional regulator MntR</fullName>
    </recommendedName>
</protein>
<dbReference type="SUPFAM" id="SSF46785">
    <property type="entry name" value="Winged helix' DNA-binding domain"/>
    <property type="match status" value="1"/>
</dbReference>
<evidence type="ECO:0000313" key="9">
    <source>
        <dbReference type="Proteomes" id="UP000306229"/>
    </source>
</evidence>
<evidence type="ECO:0000256" key="4">
    <source>
        <dbReference type="ARBA" id="ARBA00023125"/>
    </source>
</evidence>
<dbReference type="InterPro" id="IPR007167">
    <property type="entry name" value="Fe-transptr_FeoA-like"/>
</dbReference>
<dbReference type="PANTHER" id="PTHR33238">
    <property type="entry name" value="IRON (METAL) DEPENDENT REPRESSOR, DTXR FAMILY"/>
    <property type="match status" value="1"/>
</dbReference>
<keyword evidence="9" id="KW-1185">Reference proteome</keyword>
<dbReference type="SMART" id="SM00899">
    <property type="entry name" value="FeoA"/>
    <property type="match status" value="1"/>
</dbReference>
<dbReference type="EMBL" id="CP040749">
    <property type="protein sequence ID" value="QCX37089.1"/>
    <property type="molecule type" value="Genomic_DNA"/>
</dbReference>
<dbReference type="SUPFAM" id="SSF47979">
    <property type="entry name" value="Iron-dependent repressor protein, dimerization domain"/>
    <property type="match status" value="1"/>
</dbReference>
<feature type="domain" description="HTH dtxR-type" evidence="7">
    <location>
        <begin position="1"/>
        <end position="64"/>
    </location>
</feature>
<evidence type="ECO:0000256" key="2">
    <source>
        <dbReference type="ARBA" id="ARBA00022386"/>
    </source>
</evidence>
<dbReference type="InterPro" id="IPR022687">
    <property type="entry name" value="HTH_DTXR"/>
</dbReference>
<accession>A0A5B7TKI0</accession>
<evidence type="ECO:0000256" key="5">
    <source>
        <dbReference type="ARBA" id="ARBA00023163"/>
    </source>
</evidence>
<dbReference type="PROSITE" id="PS50944">
    <property type="entry name" value="HTH_DTXR"/>
    <property type="match status" value="1"/>
</dbReference>
<comment type="function">
    <text evidence="6">In the presence of manganese, represses expression of mntH and mntS. Up-regulates expression of mntP.</text>
</comment>
<evidence type="ECO:0000256" key="1">
    <source>
        <dbReference type="ARBA" id="ARBA00007871"/>
    </source>
</evidence>
<dbReference type="GO" id="GO:0003677">
    <property type="term" value="F:DNA binding"/>
    <property type="evidence" value="ECO:0007669"/>
    <property type="project" value="UniProtKB-KW"/>
</dbReference>
<keyword evidence="4" id="KW-0238">DNA-binding</keyword>
<dbReference type="Pfam" id="PF04023">
    <property type="entry name" value="FeoA"/>
    <property type="match status" value="1"/>
</dbReference>
<dbReference type="InterPro" id="IPR050536">
    <property type="entry name" value="DtxR_MntR_Metal-Reg"/>
</dbReference>
<dbReference type="GO" id="GO:0046914">
    <property type="term" value="F:transition metal ion binding"/>
    <property type="evidence" value="ECO:0007669"/>
    <property type="project" value="InterPro"/>
</dbReference>
<proteinExistence type="inferred from homology"/>
<evidence type="ECO:0000259" key="7">
    <source>
        <dbReference type="PROSITE" id="PS50944"/>
    </source>
</evidence>
<sequence length="218" mass="24998">MLSSSEENYLKSIYHLELLEPKGVSTNAIAKKMNTKASSVTDMMQKLSDKKLVVYKKYQGVQLSKEGKGIAVYLVRKHRLWESFLVDKLDFAWDEVHEIAEQLEHIKSDDLVDKLDEFLDFPTIDPHGDPIPDKDGNITRREKIQLSYLEVNQESTLLGVKDSSDEFLRYLDKNEIAIGQKITVLAKEPFDNSLTIKVGKKEMLISQKAAHNLYLIKK</sequence>
<keyword evidence="3" id="KW-0805">Transcription regulation</keyword>
<dbReference type="PANTHER" id="PTHR33238:SF7">
    <property type="entry name" value="IRON-DEPENDENT TRANSCRIPTIONAL REGULATOR"/>
    <property type="match status" value="1"/>
</dbReference>
<dbReference type="InterPro" id="IPR038157">
    <property type="entry name" value="FeoA_core_dom"/>
</dbReference>
<dbReference type="Pfam" id="PF02742">
    <property type="entry name" value="Fe_dep_repr_C"/>
    <property type="match status" value="1"/>
</dbReference>
<dbReference type="KEGG" id="fbe:FF125_01035"/>
<dbReference type="Pfam" id="PF01325">
    <property type="entry name" value="Fe_dep_repress"/>
    <property type="match status" value="1"/>
</dbReference>
<dbReference type="SMART" id="SM00529">
    <property type="entry name" value="HTH_DTXR"/>
    <property type="match status" value="1"/>
</dbReference>
<dbReference type="InterPro" id="IPR036421">
    <property type="entry name" value="Fe_dep_repressor_sf"/>
</dbReference>